<name>A0ABR9D178_9GAMM</name>
<gene>
    <name evidence="1" type="ORF">IE877_12925</name>
</gene>
<dbReference type="Proteomes" id="UP000652176">
    <property type="component" value="Unassembled WGS sequence"/>
</dbReference>
<organism evidence="1 2">
    <name type="scientific">Methylomonas albis</name>
    <dbReference type="NCBI Taxonomy" id="1854563"/>
    <lineage>
        <taxon>Bacteria</taxon>
        <taxon>Pseudomonadati</taxon>
        <taxon>Pseudomonadota</taxon>
        <taxon>Gammaproteobacteria</taxon>
        <taxon>Methylococcales</taxon>
        <taxon>Methylococcaceae</taxon>
        <taxon>Methylomonas</taxon>
    </lineage>
</organism>
<protein>
    <submittedName>
        <fullName evidence="1">Uncharacterized protein</fullName>
    </submittedName>
</protein>
<evidence type="ECO:0000313" key="2">
    <source>
        <dbReference type="Proteomes" id="UP000652176"/>
    </source>
</evidence>
<sequence>MQRLAGQLGTNPAGIYQDDNGRRYYVKTLESQAHARNEMMAAKLYQLAGAPTLIYLHTNAPDQIATEWVELDKKCIAHLSESERKQAQHWFAVHAWTANWDAAGFNGDNQGVVDSKVLTLDVGGALAFRAQGDPKGKAFGTRVDELDVLRHDAGNPHAVKLFADMSADDIKQSIMVVTRIPDEQIRQVIIDSGGSQALAEKMVARKADMAGRLPVNF</sequence>
<dbReference type="EMBL" id="JACXSS010000001">
    <property type="protein sequence ID" value="MBD9356775.1"/>
    <property type="molecule type" value="Genomic_DNA"/>
</dbReference>
<accession>A0ABR9D178</accession>
<reference evidence="1 2" key="1">
    <citation type="submission" date="2020-09" db="EMBL/GenBank/DDBJ databases">
        <title>Methylomonas albis sp. nov. and Methylomonas fluvii sp. nov.: Two cold-adapted methanotrophs from the River Elbe and an amended description of Methylovulum psychrotolerans strain Eb1.</title>
        <authorList>
            <person name="Bussmann I.K."/>
            <person name="Klings K.-W."/>
            <person name="Warnstedt J."/>
            <person name="Hoppert M."/>
            <person name="Saborowski A."/>
            <person name="Horn F."/>
            <person name="Liebner S."/>
        </authorList>
    </citation>
    <scope>NUCLEOTIDE SEQUENCE [LARGE SCALE GENOMIC DNA]</scope>
    <source>
        <strain evidence="1 2">EbA</strain>
    </source>
</reference>
<proteinExistence type="predicted"/>
<comment type="caution">
    <text evidence="1">The sequence shown here is derived from an EMBL/GenBank/DDBJ whole genome shotgun (WGS) entry which is preliminary data.</text>
</comment>
<evidence type="ECO:0000313" key="1">
    <source>
        <dbReference type="EMBL" id="MBD9356775.1"/>
    </source>
</evidence>
<keyword evidence="2" id="KW-1185">Reference proteome</keyword>